<name>A0ACC1K2N3_9FUNG</name>
<organism evidence="1 2">
    <name type="scientific">Coemansia nantahalensis</name>
    <dbReference type="NCBI Taxonomy" id="2789366"/>
    <lineage>
        <taxon>Eukaryota</taxon>
        <taxon>Fungi</taxon>
        <taxon>Fungi incertae sedis</taxon>
        <taxon>Zoopagomycota</taxon>
        <taxon>Kickxellomycotina</taxon>
        <taxon>Kickxellomycetes</taxon>
        <taxon>Kickxellales</taxon>
        <taxon>Kickxellaceae</taxon>
        <taxon>Coemansia</taxon>
    </lineage>
</organism>
<accession>A0ACC1K2N3</accession>
<gene>
    <name evidence="1" type="ORF">IWQ57_001917</name>
</gene>
<evidence type="ECO:0000313" key="2">
    <source>
        <dbReference type="Proteomes" id="UP001140234"/>
    </source>
</evidence>
<sequence>MLPSRNRVQAKKILSSSQPVVLAAEPVLTKRPDGAAKAGRAPASRLAAATSAVSEARSTPGEGRASGGGTLESAGNAAAGVHPSESGEQYTYVTDESGYTWLYDATSGQYYYYDEQQATYLPYTAAPDSSAGVAGDTAEQVAKDGEEQSSKQHRKSRRVVRMAGGQVWEDATLDDWPTDDYRLFAGDLGPEVTSEMLEQVFGRFRSLQRTHVVREKSSGKSRGYGFLSFGDADDFLAAWKEFNGKYVGNRPIKLRKSTWRDRNVDVRKAKRVDKRAFMEYRQGKR</sequence>
<comment type="caution">
    <text evidence="1">The sequence shown here is derived from an EMBL/GenBank/DDBJ whole genome shotgun (WGS) entry which is preliminary data.</text>
</comment>
<keyword evidence="2" id="KW-1185">Reference proteome</keyword>
<evidence type="ECO:0000313" key="1">
    <source>
        <dbReference type="EMBL" id="KAJ2772092.1"/>
    </source>
</evidence>
<reference evidence="1" key="1">
    <citation type="submission" date="2022-07" db="EMBL/GenBank/DDBJ databases">
        <title>Phylogenomic reconstructions and comparative analyses of Kickxellomycotina fungi.</title>
        <authorList>
            <person name="Reynolds N.K."/>
            <person name="Stajich J.E."/>
            <person name="Barry K."/>
            <person name="Grigoriev I.V."/>
            <person name="Crous P."/>
            <person name="Smith M.E."/>
        </authorList>
    </citation>
    <scope>NUCLEOTIDE SEQUENCE</scope>
    <source>
        <strain evidence="1">CBS 109366</strain>
    </source>
</reference>
<protein>
    <submittedName>
        <fullName evidence="1">Uncharacterized protein</fullName>
    </submittedName>
</protein>
<dbReference type="EMBL" id="JANBUJ010000427">
    <property type="protein sequence ID" value="KAJ2772092.1"/>
    <property type="molecule type" value="Genomic_DNA"/>
</dbReference>
<dbReference type="Proteomes" id="UP001140234">
    <property type="component" value="Unassembled WGS sequence"/>
</dbReference>
<proteinExistence type="predicted"/>